<name>A0A0F9SWL5_9ZZZZ</name>
<accession>A0A0F9SWL5</accession>
<dbReference type="AlphaFoldDB" id="A0A0F9SWL5"/>
<organism evidence="2">
    <name type="scientific">marine sediment metagenome</name>
    <dbReference type="NCBI Taxonomy" id="412755"/>
    <lineage>
        <taxon>unclassified sequences</taxon>
        <taxon>metagenomes</taxon>
        <taxon>ecological metagenomes</taxon>
    </lineage>
</organism>
<dbReference type="InterPro" id="IPR036490">
    <property type="entry name" value="ThsB_TIR-like_sf"/>
</dbReference>
<dbReference type="EMBL" id="LAZR01002160">
    <property type="protein sequence ID" value="KKN33673.1"/>
    <property type="molecule type" value="Genomic_DNA"/>
</dbReference>
<dbReference type="InterPro" id="IPR015032">
    <property type="entry name" value="ThsB__TIR-like_domain"/>
</dbReference>
<sequence length="159" mass="18022">MGRRVFLSFDYERDNWRVMQIRKIGAIEGQQLLSTNEWEKVKNAGDNAIKNWIDRNMANRSCVVVLIGSRTSQRRWVRYEVQKALDTGRGLLGIRIHKMNDREGRNSLEGGSPFATDVLRVASVLKTPAGNTGSEVYASIGRSIDGWIEEAIGKRTINR</sequence>
<dbReference type="Pfam" id="PF08937">
    <property type="entry name" value="ThsB_TIR"/>
    <property type="match status" value="1"/>
</dbReference>
<gene>
    <name evidence="2" type="ORF">LCGC14_0801340</name>
</gene>
<reference evidence="2" key="1">
    <citation type="journal article" date="2015" name="Nature">
        <title>Complex archaea that bridge the gap between prokaryotes and eukaryotes.</title>
        <authorList>
            <person name="Spang A."/>
            <person name="Saw J.H."/>
            <person name="Jorgensen S.L."/>
            <person name="Zaremba-Niedzwiedzka K."/>
            <person name="Martijn J."/>
            <person name="Lind A.E."/>
            <person name="van Eijk R."/>
            <person name="Schleper C."/>
            <person name="Guy L."/>
            <person name="Ettema T.J."/>
        </authorList>
    </citation>
    <scope>NUCLEOTIDE SEQUENCE</scope>
</reference>
<comment type="caution">
    <text evidence="2">The sequence shown here is derived from an EMBL/GenBank/DDBJ whole genome shotgun (WGS) entry which is preliminary data.</text>
</comment>
<evidence type="ECO:0000259" key="1">
    <source>
        <dbReference type="Pfam" id="PF08937"/>
    </source>
</evidence>
<dbReference type="Gene3D" id="3.40.50.9200">
    <property type="entry name" value="Hypothetical protein MTH538"/>
    <property type="match status" value="1"/>
</dbReference>
<feature type="domain" description="Thoeris protein ThsB TIR-like" evidence="1">
    <location>
        <begin position="6"/>
        <end position="100"/>
    </location>
</feature>
<protein>
    <recommendedName>
        <fullName evidence="1">Thoeris protein ThsB TIR-like domain-containing protein</fullName>
    </recommendedName>
</protein>
<dbReference type="SUPFAM" id="SSF52206">
    <property type="entry name" value="Hypothetical protein MTH538"/>
    <property type="match status" value="1"/>
</dbReference>
<proteinExistence type="predicted"/>
<evidence type="ECO:0000313" key="2">
    <source>
        <dbReference type="EMBL" id="KKN33673.1"/>
    </source>
</evidence>